<dbReference type="PANTHER" id="PTHR30349:SF93">
    <property type="entry name" value="FELS-2 PROPHAGE PROTEIN"/>
    <property type="match status" value="1"/>
</dbReference>
<dbReference type="InterPro" id="IPR011010">
    <property type="entry name" value="DNA_brk_join_enz"/>
</dbReference>
<dbReference type="PROSITE" id="PS51898">
    <property type="entry name" value="TYR_RECOMBINASE"/>
    <property type="match status" value="1"/>
</dbReference>
<reference evidence="7" key="2">
    <citation type="journal article" date="2022" name="Sci. Total Environ.">
        <title>Prevalence, transmission, and molecular epidemiology of tet(X)-positive bacteria among humans, animals, and environmental niches in China: An epidemiological, and genomic-based study.</title>
        <authorList>
            <person name="Dong N."/>
            <person name="Zeng Y."/>
            <person name="Cai C."/>
            <person name="Sun C."/>
            <person name="Lu J."/>
            <person name="Liu C."/>
            <person name="Zhou H."/>
            <person name="Sun Q."/>
            <person name="Shu L."/>
            <person name="Wang H."/>
            <person name="Wang Y."/>
            <person name="Wang S."/>
            <person name="Wu C."/>
            <person name="Chan E.W."/>
            <person name="Chen G."/>
            <person name="Shen Z."/>
            <person name="Chen S."/>
            <person name="Zhang R."/>
        </authorList>
    </citation>
    <scope>NUCLEOTIDE SEQUENCE</scope>
    <source>
        <strain evidence="7">DF46-2-2</strain>
    </source>
</reference>
<name>A0AAW7DQL2_9GAMM</name>
<evidence type="ECO:0000259" key="6">
    <source>
        <dbReference type="PROSITE" id="PS51900"/>
    </source>
</evidence>
<feature type="domain" description="Tyr recombinase" evidence="5">
    <location>
        <begin position="159"/>
        <end position="321"/>
    </location>
</feature>
<dbReference type="InterPro" id="IPR050090">
    <property type="entry name" value="Tyrosine_recombinase_XerCD"/>
</dbReference>
<protein>
    <submittedName>
        <fullName evidence="7">Tyrosine-type recombinase/integrase</fullName>
    </submittedName>
</protein>
<dbReference type="GO" id="GO:0006310">
    <property type="term" value="P:DNA recombination"/>
    <property type="evidence" value="ECO:0007669"/>
    <property type="project" value="UniProtKB-KW"/>
</dbReference>
<dbReference type="EMBL" id="JACANB010000003">
    <property type="protein sequence ID" value="MDM1696290.1"/>
    <property type="molecule type" value="Genomic_DNA"/>
</dbReference>
<dbReference type="PROSITE" id="PS51900">
    <property type="entry name" value="CB"/>
    <property type="match status" value="1"/>
</dbReference>
<dbReference type="Pfam" id="PF00589">
    <property type="entry name" value="Phage_integrase"/>
    <property type="match status" value="1"/>
</dbReference>
<evidence type="ECO:0000259" key="5">
    <source>
        <dbReference type="PROSITE" id="PS51898"/>
    </source>
</evidence>
<dbReference type="Gene3D" id="1.10.443.10">
    <property type="entry name" value="Intergrase catalytic core"/>
    <property type="match status" value="1"/>
</dbReference>
<evidence type="ECO:0000313" key="8">
    <source>
        <dbReference type="Proteomes" id="UP001173465"/>
    </source>
</evidence>
<evidence type="ECO:0000313" key="7">
    <source>
        <dbReference type="EMBL" id="MDM1696290.1"/>
    </source>
</evidence>
<evidence type="ECO:0000256" key="2">
    <source>
        <dbReference type="ARBA" id="ARBA00023125"/>
    </source>
</evidence>
<proteinExistence type="predicted"/>
<accession>A0AAW7DQL2</accession>
<evidence type="ECO:0000256" key="4">
    <source>
        <dbReference type="PROSITE-ProRule" id="PRU01248"/>
    </source>
</evidence>
<keyword evidence="2 4" id="KW-0238">DNA-binding</keyword>
<keyword evidence="3" id="KW-0233">DNA recombination</keyword>
<feature type="domain" description="Core-binding (CB)" evidence="6">
    <location>
        <begin position="58"/>
        <end position="137"/>
    </location>
</feature>
<keyword evidence="1" id="KW-0229">DNA integration</keyword>
<dbReference type="GO" id="GO:0003677">
    <property type="term" value="F:DNA binding"/>
    <property type="evidence" value="ECO:0007669"/>
    <property type="project" value="UniProtKB-UniRule"/>
</dbReference>
<dbReference type="Proteomes" id="UP001173465">
    <property type="component" value="Unassembled WGS sequence"/>
</dbReference>
<dbReference type="InterPro" id="IPR044068">
    <property type="entry name" value="CB"/>
</dbReference>
<dbReference type="InterPro" id="IPR057084">
    <property type="entry name" value="Int_N"/>
</dbReference>
<dbReference type="CDD" id="cd00796">
    <property type="entry name" value="INT_Rci_Hp1_C"/>
    <property type="match status" value="1"/>
</dbReference>
<dbReference type="Pfam" id="PF24624">
    <property type="entry name" value="Int_N"/>
    <property type="match status" value="1"/>
</dbReference>
<evidence type="ECO:0000256" key="3">
    <source>
        <dbReference type="ARBA" id="ARBA00023172"/>
    </source>
</evidence>
<dbReference type="GO" id="GO:0015074">
    <property type="term" value="P:DNA integration"/>
    <property type="evidence" value="ECO:0007669"/>
    <property type="project" value="UniProtKB-KW"/>
</dbReference>
<comment type="caution">
    <text evidence="7">The sequence shown here is derived from an EMBL/GenBank/DDBJ whole genome shotgun (WGS) entry which is preliminary data.</text>
</comment>
<dbReference type="RefSeq" id="WP_286593658.1">
    <property type="nucleotide sequence ID" value="NZ_JACANB010000003.1"/>
</dbReference>
<dbReference type="InterPro" id="IPR002104">
    <property type="entry name" value="Integrase_catalytic"/>
</dbReference>
<reference evidence="7" key="1">
    <citation type="submission" date="2020-06" db="EMBL/GenBank/DDBJ databases">
        <authorList>
            <person name="Dong N."/>
        </authorList>
    </citation>
    <scope>NUCLEOTIDE SEQUENCE</scope>
    <source>
        <strain evidence="7">DF46-2-2</strain>
    </source>
</reference>
<sequence length="338" mass="38430">MAIKKLDDGRWFVDIEPVKGKRFRKTVKTKAEALRFEAYCRANYQQLVSEQANQRDKRDLLELIQLWYDLHGINLRDAKKTFSRLNLMAKALGNPTAQRLSAGQFIKYRNHRLEQGIKAKTLNTELGFLRSVYNELYSLEQIGYDNPLRLVKPLKLQEPALTFLTTAQIKILLDAARTKTLNPHVYAISLVCLNTGARWSEAEGLKSSSMRKGLVTFAKTKSGRVRSVPISSELSEFLLKHWARYGDFTPSLSSFNRVLERSKLVLPVGQASHVLRHSFASHFIQNGGNILTLQKILGHTSLAMTMRYAHLAPDHLQDAIRFNPCINIDILSTLKPQA</sequence>
<gene>
    <name evidence="7" type="ORF">HX099_06390</name>
</gene>
<dbReference type="InterPro" id="IPR013762">
    <property type="entry name" value="Integrase-like_cat_sf"/>
</dbReference>
<dbReference type="SUPFAM" id="SSF56349">
    <property type="entry name" value="DNA breaking-rejoining enzymes"/>
    <property type="match status" value="1"/>
</dbReference>
<organism evidence="7 8">
    <name type="scientific">Thiopseudomonas alkaliphila</name>
    <dbReference type="NCBI Taxonomy" id="1697053"/>
    <lineage>
        <taxon>Bacteria</taxon>
        <taxon>Pseudomonadati</taxon>
        <taxon>Pseudomonadota</taxon>
        <taxon>Gammaproteobacteria</taxon>
        <taxon>Pseudomonadales</taxon>
        <taxon>Pseudomonadaceae</taxon>
        <taxon>Thiopseudomonas</taxon>
    </lineage>
</organism>
<dbReference type="PANTHER" id="PTHR30349">
    <property type="entry name" value="PHAGE INTEGRASE-RELATED"/>
    <property type="match status" value="1"/>
</dbReference>
<evidence type="ECO:0000256" key="1">
    <source>
        <dbReference type="ARBA" id="ARBA00022908"/>
    </source>
</evidence>
<dbReference type="AlphaFoldDB" id="A0AAW7DQL2"/>